<evidence type="ECO:0000313" key="2">
    <source>
        <dbReference type="Proteomes" id="UP000460298"/>
    </source>
</evidence>
<comment type="caution">
    <text evidence="1">The sequence shown here is derived from an EMBL/GenBank/DDBJ whole genome shotgun (WGS) entry which is preliminary data.</text>
</comment>
<name>A0A833H1Z9_9LEPT</name>
<dbReference type="RefSeq" id="WP_002775799.1">
    <property type="nucleotide sequence ID" value="NZ_JQDG01000004.1"/>
</dbReference>
<accession>A0A833H1Z9</accession>
<organism evidence="1 2">
    <name type="scientific">Leptonema illini</name>
    <dbReference type="NCBI Taxonomy" id="183"/>
    <lineage>
        <taxon>Bacteria</taxon>
        <taxon>Pseudomonadati</taxon>
        <taxon>Spirochaetota</taxon>
        <taxon>Spirochaetia</taxon>
        <taxon>Leptospirales</taxon>
        <taxon>Leptospiraceae</taxon>
        <taxon>Leptonema</taxon>
    </lineage>
</organism>
<evidence type="ECO:0000313" key="1">
    <source>
        <dbReference type="EMBL" id="KAB2932753.1"/>
    </source>
</evidence>
<dbReference type="EMBL" id="WBUI01000008">
    <property type="protein sequence ID" value="KAB2932753.1"/>
    <property type="molecule type" value="Genomic_DNA"/>
</dbReference>
<proteinExistence type="predicted"/>
<gene>
    <name evidence="1" type="ORF">F9K24_10265</name>
</gene>
<dbReference type="AlphaFoldDB" id="A0A833H1Z9"/>
<dbReference type="Proteomes" id="UP000460298">
    <property type="component" value="Unassembled WGS sequence"/>
</dbReference>
<reference evidence="1 2" key="1">
    <citation type="submission" date="2019-10" db="EMBL/GenBank/DDBJ databases">
        <title>Extracellular Electron Transfer in a Candidatus Methanoperedens spp. Enrichment Culture.</title>
        <authorList>
            <person name="Berger S."/>
            <person name="Rangel Shaw D."/>
            <person name="Berben T."/>
            <person name="In 'T Zandt M."/>
            <person name="Frank J."/>
            <person name="Reimann J."/>
            <person name="Jetten M.S.M."/>
            <person name="Welte C.U."/>
        </authorList>
    </citation>
    <scope>NUCLEOTIDE SEQUENCE [LARGE SCALE GENOMIC DNA]</scope>
    <source>
        <strain evidence="1">SB12</strain>
    </source>
</reference>
<protein>
    <submittedName>
        <fullName evidence="1">Uncharacterized protein</fullName>
    </submittedName>
</protein>
<dbReference type="OrthoDB" id="339783at2"/>
<sequence length="101" mass="11526">MMRYRLLIRLAVLLSLLLLGRCLPVDTSIEFEDAFSELYAAIDYKSKECGQQPAVLLLPPKKVKEYGLRLCSLSILRQPCPFNEYPLFCAEMFLDLPGIDP</sequence>